<organism evidence="3 4">
    <name type="scientific">Aliidongia dinghuensis</name>
    <dbReference type="NCBI Taxonomy" id="1867774"/>
    <lineage>
        <taxon>Bacteria</taxon>
        <taxon>Pseudomonadati</taxon>
        <taxon>Pseudomonadota</taxon>
        <taxon>Alphaproteobacteria</taxon>
        <taxon>Rhodospirillales</taxon>
        <taxon>Dongiaceae</taxon>
        <taxon>Aliidongia</taxon>
    </lineage>
</organism>
<dbReference type="AlphaFoldDB" id="A0A8J3E3T8"/>
<evidence type="ECO:0000259" key="2">
    <source>
        <dbReference type="Pfam" id="PF14403"/>
    </source>
</evidence>
<evidence type="ECO:0000259" key="1">
    <source>
        <dbReference type="Pfam" id="PF04168"/>
    </source>
</evidence>
<protein>
    <recommendedName>
        <fullName evidence="5">DUF403 domain-containing protein</fullName>
    </recommendedName>
</protein>
<gene>
    <name evidence="3" type="ORF">GCM10011611_29570</name>
</gene>
<keyword evidence="4" id="KW-1185">Reference proteome</keyword>
<dbReference type="Gene3D" id="3.40.50.11290">
    <property type="match status" value="1"/>
</dbReference>
<dbReference type="EMBL" id="BMJQ01000007">
    <property type="protein sequence ID" value="GGF21593.1"/>
    <property type="molecule type" value="Genomic_DNA"/>
</dbReference>
<dbReference type="SUPFAM" id="SSF56059">
    <property type="entry name" value="Glutathione synthetase ATP-binding domain-like"/>
    <property type="match status" value="1"/>
</dbReference>
<dbReference type="Pfam" id="PF04168">
    <property type="entry name" value="Alpha-E"/>
    <property type="match status" value="1"/>
</dbReference>
<feature type="domain" description="Circularly permuted ATP-grasp type 2" evidence="2">
    <location>
        <begin position="82"/>
        <end position="466"/>
    </location>
</feature>
<dbReference type="PANTHER" id="PTHR34595">
    <property type="entry name" value="BLR5612 PROTEIN"/>
    <property type="match status" value="1"/>
</dbReference>
<reference evidence="3" key="1">
    <citation type="journal article" date="2014" name="Int. J. Syst. Evol. Microbiol.">
        <title>Complete genome sequence of Corynebacterium casei LMG S-19264T (=DSM 44701T), isolated from a smear-ripened cheese.</title>
        <authorList>
            <consortium name="US DOE Joint Genome Institute (JGI-PGF)"/>
            <person name="Walter F."/>
            <person name="Albersmeier A."/>
            <person name="Kalinowski J."/>
            <person name="Ruckert C."/>
        </authorList>
    </citation>
    <scope>NUCLEOTIDE SEQUENCE</scope>
    <source>
        <strain evidence="3">CGMCC 1.15725</strain>
    </source>
</reference>
<dbReference type="Proteomes" id="UP000646365">
    <property type="component" value="Unassembled WGS sequence"/>
</dbReference>
<name>A0A8J3E3T8_9PROT</name>
<dbReference type="RefSeq" id="WP_189047031.1">
    <property type="nucleotide sequence ID" value="NZ_BMJQ01000007.1"/>
</dbReference>
<sequence length="819" mass="89203">MSTSFLAGYQVPAGTFDEMRGADGTVRPSWAALLEAPDFASAETVESRWRLAERLIRENGVTYNVYGDPKGLARPWPVDPLPVMVPAAEWRRIEAGLAQRARLLDRLLADLYGPQTVLRDGTLPPALVFANPGFLRPCHGMQPPDGVQLHLAAFDLGRRADGTWIVLDDRTQAPSGAGYALENRMVLSRSLPDAFRAQPVERVSIFFRTLRETLARAAAAAAARSRGSSVEPRIVLLTPGPYNETYFEHAYLARYLGYPLVAGEDLTVRYDRVYLKTLGGLQPVDGILRRLDEDFCDPLWLKSDSSLGVAGLVAAARRGHVAILNPLGSGLVEGAGLIPYLPALARRLLGEELLLPQAETRWFGMPGATDDLDQALVGQVVKPAFVGLDASPIHPDHLDADRRKALIERIKAAPHRWALQRHLPLSTVPTWVDGQAVARELVLRAYVAADRDGGHKVMPSGLGRVAPEAGRLMVSMQSGGGSKDVWIVGDRPSEHVSLWQAQPDAVELKRHAADLPSRVADNLYWLGRYAERAEITIRLVRAARQRSLPDLNNPGGPAVAPLRECLASLGFLLAEGPPQPAAIMAGLAQPIEALHRSATTVRDRLSMDTWRVLNALPALGELDQMLQRLAAFNGLVMENMTRGLGWRFLEIGRRLERAYQTLSFVRVLGRAVGPTEPALLEALLEVADSSMTYRARYFMGLKPAGVFDLVLADEANPRAVAFQLNAIGEHIAALPRERHGVRATPEAQATAGMIAALRRADMVKIARGGPDEALGRPKLDKLCQSLTADLAETSDLLSESYFKHAAAEPLIATSQPARA</sequence>
<dbReference type="InterPro" id="IPR025841">
    <property type="entry name" value="CP_ATPgrasp_2"/>
</dbReference>
<evidence type="ECO:0008006" key="5">
    <source>
        <dbReference type="Google" id="ProtNLM"/>
    </source>
</evidence>
<reference evidence="3" key="2">
    <citation type="submission" date="2020-09" db="EMBL/GenBank/DDBJ databases">
        <authorList>
            <person name="Sun Q."/>
            <person name="Zhou Y."/>
        </authorList>
    </citation>
    <scope>NUCLEOTIDE SEQUENCE</scope>
    <source>
        <strain evidence="3">CGMCC 1.15725</strain>
    </source>
</reference>
<evidence type="ECO:0000313" key="4">
    <source>
        <dbReference type="Proteomes" id="UP000646365"/>
    </source>
</evidence>
<feature type="domain" description="DUF403" evidence="1">
    <location>
        <begin position="515"/>
        <end position="802"/>
    </location>
</feature>
<comment type="caution">
    <text evidence="3">The sequence shown here is derived from an EMBL/GenBank/DDBJ whole genome shotgun (WGS) entry which is preliminary data.</text>
</comment>
<proteinExistence type="predicted"/>
<evidence type="ECO:0000313" key="3">
    <source>
        <dbReference type="EMBL" id="GGF21593.1"/>
    </source>
</evidence>
<dbReference type="InterPro" id="IPR051680">
    <property type="entry name" value="ATP-dep_Glu-Cys_Ligase-2"/>
</dbReference>
<dbReference type="InterPro" id="IPR007296">
    <property type="entry name" value="DUF403"/>
</dbReference>
<dbReference type="Pfam" id="PF14403">
    <property type="entry name" value="CP_ATPgrasp_2"/>
    <property type="match status" value="1"/>
</dbReference>
<accession>A0A8J3E3T8</accession>
<dbReference type="PANTHER" id="PTHR34595:SF2">
    <property type="entry name" value="BLR2978 PROTEIN"/>
    <property type="match status" value="1"/>
</dbReference>